<comment type="caution">
    <text evidence="2">The sequence shown here is derived from an EMBL/GenBank/DDBJ whole genome shotgun (WGS) entry which is preliminary data.</text>
</comment>
<reference evidence="2 3" key="1">
    <citation type="journal article" date="2020" name="ISME J.">
        <title>Uncovering the hidden diversity of litter-decomposition mechanisms in mushroom-forming fungi.</title>
        <authorList>
            <person name="Floudas D."/>
            <person name="Bentzer J."/>
            <person name="Ahren D."/>
            <person name="Johansson T."/>
            <person name="Persson P."/>
            <person name="Tunlid A."/>
        </authorList>
    </citation>
    <scope>NUCLEOTIDE SEQUENCE [LARGE SCALE GENOMIC DNA]</scope>
    <source>
        <strain evidence="2 3">CBS 406.79</strain>
    </source>
</reference>
<evidence type="ECO:0000256" key="1">
    <source>
        <dbReference type="SAM" id="MobiDB-lite"/>
    </source>
</evidence>
<feature type="region of interest" description="Disordered" evidence="1">
    <location>
        <begin position="267"/>
        <end position="302"/>
    </location>
</feature>
<evidence type="ECO:0000313" key="2">
    <source>
        <dbReference type="EMBL" id="KAF5385672.1"/>
    </source>
</evidence>
<name>A0A8H5M9H1_9AGAR</name>
<feature type="compositionally biased region" description="Basic and acidic residues" evidence="1">
    <location>
        <begin position="177"/>
        <end position="204"/>
    </location>
</feature>
<sequence>MIYSEMNASRFVNLSPLSLLPNILGLHFKDLRTHPPVFFTFPPMPVIERPPSSHSPFIHFVDPDQDARDAIRPTPTPPAAINTSANPIRSRKDSNAGSPPLVSPITGTPPPTSRTAYFEGRADNEHEHWISMQQIIKKESPFIVYDGSRLSAFSPSTRASFLSYSKAQTPNLAANLESRKDDVEKKDGDDVDRDGDGTDTVRGKSDTIRAKVVQVPQSHQLRFRLPNTTMNIDLRSLNLHLALKVTDILACSETMWEWVVEHQERLKKQKRTQETKTAGRPRSRSIDPNHTPRRHKERERSVDQTMAVIAELTREDFDDLLRRFYMDMQDCMALPSALEERFGWTALPSLPSTERKAFDAECEKYLQWESQQQQHKFHLKSLSDRAPRQRPLSGSFPSTASVLHPSLADVDALSTSNEMNKSMSSDKRNSHRSSSIVSSKTSPSRRLSRSLRIFVAWKGDS</sequence>
<feature type="compositionally biased region" description="Low complexity" evidence="1">
    <location>
        <begin position="79"/>
        <end position="88"/>
    </location>
</feature>
<feature type="region of interest" description="Disordered" evidence="1">
    <location>
        <begin position="175"/>
        <end position="204"/>
    </location>
</feature>
<organism evidence="2 3">
    <name type="scientific">Collybiopsis confluens</name>
    <dbReference type="NCBI Taxonomy" id="2823264"/>
    <lineage>
        <taxon>Eukaryota</taxon>
        <taxon>Fungi</taxon>
        <taxon>Dikarya</taxon>
        <taxon>Basidiomycota</taxon>
        <taxon>Agaricomycotina</taxon>
        <taxon>Agaricomycetes</taxon>
        <taxon>Agaricomycetidae</taxon>
        <taxon>Agaricales</taxon>
        <taxon>Marasmiineae</taxon>
        <taxon>Omphalotaceae</taxon>
        <taxon>Collybiopsis</taxon>
    </lineage>
</organism>
<feature type="compositionally biased region" description="Low complexity" evidence="1">
    <location>
        <begin position="432"/>
        <end position="445"/>
    </location>
</feature>
<dbReference type="Proteomes" id="UP000518752">
    <property type="component" value="Unassembled WGS sequence"/>
</dbReference>
<evidence type="ECO:0000313" key="3">
    <source>
        <dbReference type="Proteomes" id="UP000518752"/>
    </source>
</evidence>
<protein>
    <submittedName>
        <fullName evidence="2">Uncharacterized protein</fullName>
    </submittedName>
</protein>
<dbReference type="EMBL" id="JAACJN010000038">
    <property type="protein sequence ID" value="KAF5385672.1"/>
    <property type="molecule type" value="Genomic_DNA"/>
</dbReference>
<feature type="region of interest" description="Disordered" evidence="1">
    <location>
        <begin position="417"/>
        <end position="447"/>
    </location>
</feature>
<dbReference type="AlphaFoldDB" id="A0A8H5M9H1"/>
<feature type="region of interest" description="Disordered" evidence="1">
    <location>
        <begin position="72"/>
        <end position="113"/>
    </location>
</feature>
<accession>A0A8H5M9H1</accession>
<keyword evidence="3" id="KW-1185">Reference proteome</keyword>
<dbReference type="OrthoDB" id="2013972at2759"/>
<gene>
    <name evidence="2" type="ORF">D9757_005548</name>
</gene>
<proteinExistence type="predicted"/>